<accession>A0A4Q7J7F1</accession>
<dbReference type="PROSITE" id="PS51257">
    <property type="entry name" value="PROKAR_LIPOPROTEIN"/>
    <property type="match status" value="1"/>
</dbReference>
<dbReference type="OrthoDB" id="3629194at2"/>
<protein>
    <submittedName>
        <fullName evidence="3">Uncharacterized protein</fullName>
    </submittedName>
</protein>
<dbReference type="AlphaFoldDB" id="A0A4Q7J7F1"/>
<dbReference type="EMBL" id="SFCC01000007">
    <property type="protein sequence ID" value="RZQ63107.1"/>
    <property type="molecule type" value="Genomic_DNA"/>
</dbReference>
<evidence type="ECO:0000313" key="3">
    <source>
        <dbReference type="EMBL" id="RZQ63107.1"/>
    </source>
</evidence>
<keyword evidence="4" id="KW-1185">Reference proteome</keyword>
<organism evidence="3 4">
    <name type="scientific">Amycolatopsis suaedae</name>
    <dbReference type="NCBI Taxonomy" id="2510978"/>
    <lineage>
        <taxon>Bacteria</taxon>
        <taxon>Bacillati</taxon>
        <taxon>Actinomycetota</taxon>
        <taxon>Actinomycetes</taxon>
        <taxon>Pseudonocardiales</taxon>
        <taxon>Pseudonocardiaceae</taxon>
        <taxon>Amycolatopsis</taxon>
    </lineage>
</organism>
<feature type="signal peptide" evidence="2">
    <location>
        <begin position="1"/>
        <end position="21"/>
    </location>
</feature>
<gene>
    <name evidence="3" type="ORF">EWH70_15600</name>
</gene>
<feature type="compositionally biased region" description="Pro residues" evidence="1">
    <location>
        <begin position="42"/>
        <end position="54"/>
    </location>
</feature>
<dbReference type="RefSeq" id="WP_130476111.1">
    <property type="nucleotide sequence ID" value="NZ_SFCC01000007.1"/>
</dbReference>
<sequence length="168" mass="16983">MRYTAIVVGAGVALFAGAACANPEVGSQQPIDPPGASAPAEPGVPAPPAPPAPPGTSDGQKPAPPAGGTAVPGDRIDSEALPEGYPVEVSTTGQPATLQVVAEEGGCGRASAEVVEQSAERVVIKLVETEPSGGVACTMDIRYPKLSVQLQQPLGDREIVLQSEKRKQ</sequence>
<comment type="caution">
    <text evidence="3">The sequence shown here is derived from an EMBL/GenBank/DDBJ whole genome shotgun (WGS) entry which is preliminary data.</text>
</comment>
<name>A0A4Q7J7F1_9PSEU</name>
<evidence type="ECO:0000256" key="2">
    <source>
        <dbReference type="SAM" id="SignalP"/>
    </source>
</evidence>
<evidence type="ECO:0000256" key="1">
    <source>
        <dbReference type="SAM" id="MobiDB-lite"/>
    </source>
</evidence>
<reference evidence="3 4" key="1">
    <citation type="submission" date="2019-02" db="EMBL/GenBank/DDBJ databases">
        <title>Draft genome sequence of Amycolatopsis sp. 8-3EHSu isolated from roots of Suaeda maritima.</title>
        <authorList>
            <person name="Duangmal K."/>
            <person name="Chantavorakit T."/>
        </authorList>
    </citation>
    <scope>NUCLEOTIDE SEQUENCE [LARGE SCALE GENOMIC DNA]</scope>
    <source>
        <strain evidence="3 4">8-3EHSu</strain>
    </source>
</reference>
<feature type="region of interest" description="Disordered" evidence="1">
    <location>
        <begin position="23"/>
        <end position="92"/>
    </location>
</feature>
<dbReference type="Proteomes" id="UP000292003">
    <property type="component" value="Unassembled WGS sequence"/>
</dbReference>
<feature type="chain" id="PRO_5020275536" evidence="2">
    <location>
        <begin position="22"/>
        <end position="168"/>
    </location>
</feature>
<evidence type="ECO:0000313" key="4">
    <source>
        <dbReference type="Proteomes" id="UP000292003"/>
    </source>
</evidence>
<proteinExistence type="predicted"/>
<keyword evidence="2" id="KW-0732">Signal</keyword>